<comment type="caution">
    <text evidence="1">The sequence shown here is derived from an EMBL/GenBank/DDBJ whole genome shotgun (WGS) entry which is preliminary data.</text>
</comment>
<gene>
    <name evidence="1" type="primary">jg13508</name>
    <name evidence="1" type="ORF">PAEG_LOCUS5464</name>
</gene>
<keyword evidence="2" id="KW-1185">Reference proteome</keyword>
<dbReference type="OrthoDB" id="10014409at2759"/>
<proteinExistence type="predicted"/>
<organism evidence="1 2">
    <name type="scientific">Pararge aegeria aegeria</name>
    <dbReference type="NCBI Taxonomy" id="348720"/>
    <lineage>
        <taxon>Eukaryota</taxon>
        <taxon>Metazoa</taxon>
        <taxon>Ecdysozoa</taxon>
        <taxon>Arthropoda</taxon>
        <taxon>Hexapoda</taxon>
        <taxon>Insecta</taxon>
        <taxon>Pterygota</taxon>
        <taxon>Neoptera</taxon>
        <taxon>Endopterygota</taxon>
        <taxon>Lepidoptera</taxon>
        <taxon>Glossata</taxon>
        <taxon>Ditrysia</taxon>
        <taxon>Papilionoidea</taxon>
        <taxon>Nymphalidae</taxon>
        <taxon>Satyrinae</taxon>
        <taxon>Satyrini</taxon>
        <taxon>Parargina</taxon>
        <taxon>Pararge</taxon>
    </lineage>
</organism>
<sequence length="91" mass="10411">MLLRLPWRCSASKMFADAATNDFFAIMGNKAVSLLQRLRTSEQRHSKAVAQSTLLPALCYILLITSYDTLVYHIRVLYYYKIHKKGNGNIS</sequence>
<protein>
    <submittedName>
        <fullName evidence="1">Jg13508 protein</fullName>
    </submittedName>
</protein>
<name>A0A8S4QTQ0_9NEOP</name>
<dbReference type="EMBL" id="CAKXAJ010018300">
    <property type="protein sequence ID" value="CAH2217577.1"/>
    <property type="molecule type" value="Genomic_DNA"/>
</dbReference>
<accession>A0A8S4QTQ0</accession>
<dbReference type="AlphaFoldDB" id="A0A8S4QTQ0"/>
<evidence type="ECO:0000313" key="1">
    <source>
        <dbReference type="EMBL" id="CAH2217577.1"/>
    </source>
</evidence>
<evidence type="ECO:0000313" key="2">
    <source>
        <dbReference type="Proteomes" id="UP000838756"/>
    </source>
</evidence>
<reference evidence="1" key="1">
    <citation type="submission" date="2022-03" db="EMBL/GenBank/DDBJ databases">
        <authorList>
            <person name="Lindestad O."/>
        </authorList>
    </citation>
    <scope>NUCLEOTIDE SEQUENCE</scope>
</reference>
<dbReference type="Proteomes" id="UP000838756">
    <property type="component" value="Unassembled WGS sequence"/>
</dbReference>